<dbReference type="STRING" id="570521.SAMN04488508_105274"/>
<accession>A0A1M6GH44</accession>
<keyword evidence="1" id="KW-0732">Signal</keyword>
<organism evidence="2 3">
    <name type="scientific">Aquimarina spongiae</name>
    <dbReference type="NCBI Taxonomy" id="570521"/>
    <lineage>
        <taxon>Bacteria</taxon>
        <taxon>Pseudomonadati</taxon>
        <taxon>Bacteroidota</taxon>
        <taxon>Flavobacteriia</taxon>
        <taxon>Flavobacteriales</taxon>
        <taxon>Flavobacteriaceae</taxon>
        <taxon>Aquimarina</taxon>
    </lineage>
</organism>
<dbReference type="RefSeq" id="WP_073316468.1">
    <property type="nucleotide sequence ID" value="NZ_FQYP01000005.1"/>
</dbReference>
<dbReference type="EMBL" id="FQYP01000005">
    <property type="protein sequence ID" value="SHJ09203.1"/>
    <property type="molecule type" value="Genomic_DNA"/>
</dbReference>
<proteinExistence type="predicted"/>
<dbReference type="OrthoDB" id="1163768at2"/>
<reference evidence="3" key="1">
    <citation type="submission" date="2016-11" db="EMBL/GenBank/DDBJ databases">
        <authorList>
            <person name="Varghese N."/>
            <person name="Submissions S."/>
        </authorList>
    </citation>
    <scope>NUCLEOTIDE SEQUENCE [LARGE SCALE GENOMIC DNA]</scope>
    <source>
        <strain evidence="3">DSM 22623</strain>
    </source>
</reference>
<feature type="signal peptide" evidence="1">
    <location>
        <begin position="1"/>
        <end position="23"/>
    </location>
</feature>
<evidence type="ECO:0000256" key="1">
    <source>
        <dbReference type="SAM" id="SignalP"/>
    </source>
</evidence>
<protein>
    <submittedName>
        <fullName evidence="2">Uncharacterized protein</fullName>
    </submittedName>
</protein>
<name>A0A1M6GH44_9FLAO</name>
<keyword evidence="3" id="KW-1185">Reference proteome</keyword>
<dbReference type="AlphaFoldDB" id="A0A1M6GH44"/>
<evidence type="ECO:0000313" key="3">
    <source>
        <dbReference type="Proteomes" id="UP000184432"/>
    </source>
</evidence>
<feature type="chain" id="PRO_5012974563" evidence="1">
    <location>
        <begin position="24"/>
        <end position="117"/>
    </location>
</feature>
<sequence>MKNSKNVLFVLIALFYCTLTVKAQGLDEETETITGVFEGFDGEHFNFNYTTEDDEEDVMLFAKANPEVLEKFNLSNSKYVGKVFNVTYISEIETELDDDGDEQEYTVRTIIDLELSN</sequence>
<dbReference type="Proteomes" id="UP000184432">
    <property type="component" value="Unassembled WGS sequence"/>
</dbReference>
<evidence type="ECO:0000313" key="2">
    <source>
        <dbReference type="EMBL" id="SHJ09203.1"/>
    </source>
</evidence>
<gene>
    <name evidence="2" type="ORF">SAMN04488508_105274</name>
</gene>